<keyword evidence="3" id="KW-1185">Reference proteome</keyword>
<protein>
    <submittedName>
        <fullName evidence="2">Uncharacterized protein</fullName>
    </submittedName>
</protein>
<sequence>EGQGGWSQLSCCSVQCALELNHCCYVFSFMLELEKGQAQDGGARKVTEEKGDKRENRRKHNTNKEIQSMGALHPRCSKKTSDLQKRSGMARKHAFAT</sequence>
<dbReference type="Proteomes" id="UP001476798">
    <property type="component" value="Unassembled WGS sequence"/>
</dbReference>
<comment type="caution">
    <text evidence="2">The sequence shown here is derived from an EMBL/GenBank/DDBJ whole genome shotgun (WGS) entry which is preliminary data.</text>
</comment>
<dbReference type="EMBL" id="JAHRIO010079973">
    <property type="protein sequence ID" value="MEQ2183654.1"/>
    <property type="molecule type" value="Genomic_DNA"/>
</dbReference>
<feature type="non-terminal residue" evidence="2">
    <location>
        <position position="1"/>
    </location>
</feature>
<name>A0ABV0PJP2_9TELE</name>
<proteinExistence type="predicted"/>
<feature type="compositionally biased region" description="Basic and acidic residues" evidence="1">
    <location>
        <begin position="37"/>
        <end position="55"/>
    </location>
</feature>
<feature type="compositionally biased region" description="Basic residues" evidence="1">
    <location>
        <begin position="88"/>
        <end position="97"/>
    </location>
</feature>
<reference evidence="2 3" key="1">
    <citation type="submission" date="2021-06" db="EMBL/GenBank/DDBJ databases">
        <authorList>
            <person name="Palmer J.M."/>
        </authorList>
    </citation>
    <scope>NUCLEOTIDE SEQUENCE [LARGE SCALE GENOMIC DNA]</scope>
    <source>
        <strain evidence="2 3">GA_2019</strain>
        <tissue evidence="2">Muscle</tissue>
    </source>
</reference>
<organism evidence="2 3">
    <name type="scientific">Goodea atripinnis</name>
    <dbReference type="NCBI Taxonomy" id="208336"/>
    <lineage>
        <taxon>Eukaryota</taxon>
        <taxon>Metazoa</taxon>
        <taxon>Chordata</taxon>
        <taxon>Craniata</taxon>
        <taxon>Vertebrata</taxon>
        <taxon>Euteleostomi</taxon>
        <taxon>Actinopterygii</taxon>
        <taxon>Neopterygii</taxon>
        <taxon>Teleostei</taxon>
        <taxon>Neoteleostei</taxon>
        <taxon>Acanthomorphata</taxon>
        <taxon>Ovalentaria</taxon>
        <taxon>Atherinomorphae</taxon>
        <taxon>Cyprinodontiformes</taxon>
        <taxon>Goodeidae</taxon>
        <taxon>Goodea</taxon>
    </lineage>
</organism>
<evidence type="ECO:0000313" key="2">
    <source>
        <dbReference type="EMBL" id="MEQ2183654.1"/>
    </source>
</evidence>
<gene>
    <name evidence="2" type="ORF">GOODEAATRI_000329</name>
</gene>
<evidence type="ECO:0000313" key="3">
    <source>
        <dbReference type="Proteomes" id="UP001476798"/>
    </source>
</evidence>
<feature type="region of interest" description="Disordered" evidence="1">
    <location>
        <begin position="37"/>
        <end position="97"/>
    </location>
</feature>
<evidence type="ECO:0000256" key="1">
    <source>
        <dbReference type="SAM" id="MobiDB-lite"/>
    </source>
</evidence>
<accession>A0ABV0PJP2</accession>